<dbReference type="CDD" id="cd07034">
    <property type="entry name" value="TPP_PYR_PFOR_IOR-alpha_like"/>
    <property type="match status" value="1"/>
</dbReference>
<evidence type="ECO:0000313" key="10">
    <source>
        <dbReference type="EMBL" id="MEN2791297.1"/>
    </source>
</evidence>
<evidence type="ECO:0000259" key="8">
    <source>
        <dbReference type="Pfam" id="PF02775"/>
    </source>
</evidence>
<feature type="domain" description="Pyruvate/ketoisovalerate oxidoreductase catalytic" evidence="7">
    <location>
        <begin position="737"/>
        <end position="922"/>
    </location>
</feature>
<keyword evidence="1" id="KW-0813">Transport</keyword>
<dbReference type="RefSeq" id="WP_343892447.1">
    <property type="nucleotide sequence ID" value="NZ_BAAAEH010000059.1"/>
</dbReference>
<sequence>MTTATSAPREAERNAIRLSDKWELSNGRIMISGTQAIARVLLAQRALDGMAGLNTAGYISGYRGSPLGGVDTVLWSVAKQLDAADVTFQPGVNEDLAATAVRGTQQIDFVPGPRVDGVFAAWYGKGPGVDRSIDALKHGNYAGSHPKGGVTIFYGDDHGGKSSTVAHHSEQAMASARIPSLYPADVGEVLRFGLLANALSRYSGSWVGVKLVNEVAEQTETIDIDLSGFDVSLPPHQAGPPEGLHVRRAYLPPVREEQIVDEFRLPLVMSFVRANGIDRTEIRAPEGRLALVTAGKSYGDTRRALRLLDLSDERAAALGVSLYKVGCIWPLESAGLRSFAEGHEVLFFIEEKAAFLEPQAARAFVNDVRRPFFIGKQDEDGAPLLSSTLQLDPFTIALALAERLHRLGIHDDAVEVGAARLLQWASPGAAMANPLLRRAPFFCSGCPHNRSTKVPPGSLSMTGIGCHAMVGLARPAEALPPTHMGAEGMNWTGLAPFTTTRHIFQNMGDGTYYHSGLMAIRAAVASGTNITYKILYNDAVAMTGGQPVDGPLSVAEIAQQVRHEGVGKIIVLSENPDTHRGNSAFPADVRIGHRDELDAVQRELRELPGCTVLIYEQTCAAEKRRRRKRGLYPDPPTRLHITPSICEGCGDCSVQSTCMSLQPLPTDFGVKRRIDQSSCNKDMSCLKGFCPSFITVHNPDMRKRPGVSGAAALPDIVRPATVSLAEGSCNLLIAGIGGTGVITVGAIIGMAAHLDGNAASLFDMTGLAQKNGAVFSHVRIGANPSDLHAQRLSRGETDVLLAFDLVAAMEADAVATLADDRSHAVVNSAISPTVAFQFNAAAVPLAGPLVARLEHATLDAVFADATYMATAIMGDSVGANLFMVGIAAQNGLLPVSVESIERAIRLNGTAVDFNIRAFTLGRLFVTDSARVEAMLPSVAAPAASDDSVAALINRRMRHLTAYQNEALANRYQALVERVRTAELAISGGDALTRTVAANYAKVLSYKDEYEVARLLTDARVMKELRDTFGEGASFSYNLAPPILNGALDNGRPRKRAFKMSSFKPVLHVMAWAKFLRGSAFDPFGYFAERRAERALIGAYEQLVDTVLAEMSAERLDKAIAVLNHVDSVRGFGPVKDAALKAYAQTLPQKIEALRAPDLAAAA</sequence>
<name>A0ABU9Y6E2_9SPHN</name>
<keyword evidence="6" id="KW-0411">Iron-sulfur</keyword>
<accession>A0ABU9Y6E2</accession>
<dbReference type="InterPro" id="IPR019752">
    <property type="entry name" value="Pyrv/ketoisovalerate_OxRed_cat"/>
</dbReference>
<dbReference type="Pfam" id="PF02775">
    <property type="entry name" value="TPP_enzyme_C"/>
    <property type="match status" value="1"/>
</dbReference>
<keyword evidence="5" id="KW-0408">Iron</keyword>
<dbReference type="InterPro" id="IPR046667">
    <property type="entry name" value="DUF6537"/>
</dbReference>
<evidence type="ECO:0000256" key="4">
    <source>
        <dbReference type="ARBA" id="ARBA00023002"/>
    </source>
</evidence>
<feature type="domain" description="DUF6537" evidence="9">
    <location>
        <begin position="949"/>
        <end position="1144"/>
    </location>
</feature>
<dbReference type="SUPFAM" id="SSF53323">
    <property type="entry name" value="Pyruvate-ferredoxin oxidoreductase, PFOR, domain III"/>
    <property type="match status" value="1"/>
</dbReference>
<keyword evidence="2" id="KW-0004">4Fe-4S</keyword>
<organism evidence="10 11">
    <name type="scientific">Sphingomonas oligophenolica</name>
    <dbReference type="NCBI Taxonomy" id="301154"/>
    <lineage>
        <taxon>Bacteria</taxon>
        <taxon>Pseudomonadati</taxon>
        <taxon>Pseudomonadota</taxon>
        <taxon>Alphaproteobacteria</taxon>
        <taxon>Sphingomonadales</taxon>
        <taxon>Sphingomonadaceae</taxon>
        <taxon>Sphingomonas</taxon>
    </lineage>
</organism>
<dbReference type="Gene3D" id="3.40.920.10">
    <property type="entry name" value="Pyruvate-ferredoxin oxidoreductase, PFOR, domain III"/>
    <property type="match status" value="1"/>
</dbReference>
<keyword evidence="11" id="KW-1185">Reference proteome</keyword>
<evidence type="ECO:0000256" key="2">
    <source>
        <dbReference type="ARBA" id="ARBA00022485"/>
    </source>
</evidence>
<keyword evidence="4" id="KW-0560">Oxidoreductase</keyword>
<feature type="domain" description="Thiamine pyrophosphate enzyme TPP-binding" evidence="8">
    <location>
        <begin position="463"/>
        <end position="606"/>
    </location>
</feature>
<dbReference type="PANTHER" id="PTHR48084">
    <property type="entry name" value="2-OXOGLUTARATE OXIDOREDUCTASE SUBUNIT KORB-RELATED"/>
    <property type="match status" value="1"/>
</dbReference>
<dbReference type="InterPro" id="IPR011766">
    <property type="entry name" value="TPP_enzyme_TPP-bd"/>
</dbReference>
<dbReference type="InterPro" id="IPR051457">
    <property type="entry name" value="2-oxoacid:Fd_oxidoreductase"/>
</dbReference>
<keyword evidence="3" id="KW-0249">Electron transport</keyword>
<keyword evidence="2" id="KW-0479">Metal-binding</keyword>
<dbReference type="Gene3D" id="3.40.50.970">
    <property type="match status" value="2"/>
</dbReference>
<comment type="caution">
    <text evidence="10">The sequence shown here is derived from an EMBL/GenBank/DDBJ whole genome shotgun (WGS) entry which is preliminary data.</text>
</comment>
<evidence type="ECO:0000313" key="11">
    <source>
        <dbReference type="Proteomes" id="UP001419910"/>
    </source>
</evidence>
<reference evidence="10 11" key="1">
    <citation type="submission" date="2024-05" db="EMBL/GenBank/DDBJ databases">
        <authorList>
            <person name="Liu Q."/>
            <person name="Xin Y.-H."/>
        </authorList>
    </citation>
    <scope>NUCLEOTIDE SEQUENCE [LARGE SCALE GENOMIC DNA]</scope>
    <source>
        <strain evidence="10 11">CGMCC 1.10181</strain>
    </source>
</reference>
<dbReference type="SUPFAM" id="SSF52518">
    <property type="entry name" value="Thiamin diphosphate-binding fold (THDP-binding)"/>
    <property type="match status" value="2"/>
</dbReference>
<dbReference type="SUPFAM" id="SSF52922">
    <property type="entry name" value="TK C-terminal domain-like"/>
    <property type="match status" value="1"/>
</dbReference>
<dbReference type="InterPro" id="IPR009014">
    <property type="entry name" value="Transketo_C/PFOR_II"/>
</dbReference>
<dbReference type="NCBIfam" id="NF009589">
    <property type="entry name" value="PRK13030.1"/>
    <property type="match status" value="1"/>
</dbReference>
<protein>
    <submittedName>
        <fullName evidence="10">Indolepyruvate ferredoxin oxidoreductase family protein</fullName>
    </submittedName>
</protein>
<dbReference type="InterPro" id="IPR002880">
    <property type="entry name" value="Pyrv_Fd/Flavodoxin_OxRdtase_N"/>
</dbReference>
<dbReference type="Pfam" id="PF20169">
    <property type="entry name" value="DUF6537"/>
    <property type="match status" value="1"/>
</dbReference>
<dbReference type="NCBIfam" id="NF009588">
    <property type="entry name" value="PRK13029.1"/>
    <property type="match status" value="1"/>
</dbReference>
<evidence type="ECO:0000259" key="7">
    <source>
        <dbReference type="Pfam" id="PF01558"/>
    </source>
</evidence>
<dbReference type="InterPro" id="IPR029061">
    <property type="entry name" value="THDP-binding"/>
</dbReference>
<dbReference type="EMBL" id="JBDIME010000016">
    <property type="protein sequence ID" value="MEN2791297.1"/>
    <property type="molecule type" value="Genomic_DNA"/>
</dbReference>
<evidence type="ECO:0000256" key="3">
    <source>
        <dbReference type="ARBA" id="ARBA00022982"/>
    </source>
</evidence>
<evidence type="ECO:0000256" key="5">
    <source>
        <dbReference type="ARBA" id="ARBA00023004"/>
    </source>
</evidence>
<evidence type="ECO:0000259" key="9">
    <source>
        <dbReference type="Pfam" id="PF20169"/>
    </source>
</evidence>
<dbReference type="Proteomes" id="UP001419910">
    <property type="component" value="Unassembled WGS sequence"/>
</dbReference>
<evidence type="ECO:0000256" key="1">
    <source>
        <dbReference type="ARBA" id="ARBA00022448"/>
    </source>
</evidence>
<dbReference type="InterPro" id="IPR002869">
    <property type="entry name" value="Pyrv_flavodox_OxRed_cen"/>
</dbReference>
<dbReference type="Pfam" id="PF01558">
    <property type="entry name" value="POR"/>
    <property type="match status" value="1"/>
</dbReference>
<gene>
    <name evidence="10" type="ORF">ABC974_16805</name>
</gene>
<evidence type="ECO:0000256" key="6">
    <source>
        <dbReference type="ARBA" id="ARBA00023014"/>
    </source>
</evidence>
<proteinExistence type="predicted"/>
<dbReference type="PANTHER" id="PTHR48084:SF3">
    <property type="entry name" value="SUBUNIT OF PYRUVATE:FLAVODOXIN OXIDOREDUCTASE"/>
    <property type="match status" value="1"/>
</dbReference>